<dbReference type="InterPro" id="IPR011761">
    <property type="entry name" value="ATP-grasp"/>
</dbReference>
<reference evidence="4" key="2">
    <citation type="submission" date="2023-08" db="EMBL/GenBank/DDBJ databases">
        <authorList>
            <person name="Luo J."/>
        </authorList>
    </citation>
    <scope>NUCLEOTIDE SEQUENCE</scope>
    <source>
        <strain evidence="4">DSM 25064</strain>
    </source>
</reference>
<keyword evidence="2" id="KW-0547">Nucleotide-binding</keyword>
<keyword evidence="2" id="KW-0067">ATP-binding</keyword>
<keyword evidence="5" id="KW-1185">Reference proteome</keyword>
<dbReference type="PROSITE" id="PS50975">
    <property type="entry name" value="ATP_GRASP"/>
    <property type="match status" value="1"/>
</dbReference>
<keyword evidence="1" id="KW-0464">Manganese</keyword>
<dbReference type="GO" id="GO:0005737">
    <property type="term" value="C:cytoplasm"/>
    <property type="evidence" value="ECO:0007669"/>
    <property type="project" value="TreeGrafter"/>
</dbReference>
<dbReference type="Gene3D" id="3.30.470.20">
    <property type="entry name" value="ATP-grasp fold, B domain"/>
    <property type="match status" value="1"/>
</dbReference>
<evidence type="ECO:0000259" key="3">
    <source>
        <dbReference type="PROSITE" id="PS50975"/>
    </source>
</evidence>
<dbReference type="AlphaFoldDB" id="A0AAW8B4B1"/>
<dbReference type="GO" id="GO:0009432">
    <property type="term" value="P:SOS response"/>
    <property type="evidence" value="ECO:0007669"/>
    <property type="project" value="TreeGrafter"/>
</dbReference>
<dbReference type="GO" id="GO:0005524">
    <property type="term" value="F:ATP binding"/>
    <property type="evidence" value="ECO:0007669"/>
    <property type="project" value="UniProtKB-UniRule"/>
</dbReference>
<dbReference type="Pfam" id="PF14401">
    <property type="entry name" value="RLAN"/>
    <property type="match status" value="1"/>
</dbReference>
<gene>
    <name evidence="4" type="ORF">Q8A57_08750</name>
</gene>
<name>A0AAW8B4B1_9GAMM</name>
<dbReference type="PANTHER" id="PTHR21621">
    <property type="entry name" value="RIBOSOMAL PROTEIN S6 MODIFICATION PROTEIN"/>
    <property type="match status" value="1"/>
</dbReference>
<dbReference type="InterPro" id="IPR025839">
    <property type="entry name" value="RLAN_dom"/>
</dbReference>
<feature type="domain" description="ATP-grasp" evidence="3">
    <location>
        <begin position="286"/>
        <end position="478"/>
    </location>
</feature>
<evidence type="ECO:0000313" key="5">
    <source>
        <dbReference type="Proteomes" id="UP001178354"/>
    </source>
</evidence>
<dbReference type="Gene3D" id="3.30.1490.20">
    <property type="entry name" value="ATP-grasp fold, A domain"/>
    <property type="match status" value="1"/>
</dbReference>
<proteinExistence type="predicted"/>
<evidence type="ECO:0000256" key="2">
    <source>
        <dbReference type="PROSITE-ProRule" id="PRU00409"/>
    </source>
</evidence>
<dbReference type="GO" id="GO:0018169">
    <property type="term" value="F:ribosomal S6-glutamic acid ligase activity"/>
    <property type="evidence" value="ECO:0007669"/>
    <property type="project" value="TreeGrafter"/>
</dbReference>
<dbReference type="RefSeq" id="WP_305170674.1">
    <property type="nucleotide sequence ID" value="NZ_JAUUUU010000004.1"/>
</dbReference>
<comment type="caution">
    <text evidence="4">The sequence shown here is derived from an EMBL/GenBank/DDBJ whole genome shotgun (WGS) entry which is preliminary data.</text>
</comment>
<dbReference type="EMBL" id="JAUUUU010000004">
    <property type="protein sequence ID" value="MDP1521054.1"/>
    <property type="molecule type" value="Genomic_DNA"/>
</dbReference>
<sequence length="486" mass="55651">MTNLLLVVDSLSDIEGLGIDDRVITFEQYLEEHPKKGEKKLSLINLCDSEKYLSRGYYCSLLAEARGHRVLPSVNTINDLRSKLLYMSRITGELLLAGSNTGKSGERKTFYVNFGIASDPTFSKFGQRLFSVYPVPMLRVVLFWDDVWQIKSISPISLNRLPKAERSKVVEALLKFNEKRWQSPKKKKAYRWELGILIDPAEALPPSNKEALNRFVKAAAKCNINAELITAKDYHRLEEYDGLFIRETTAIDHHTFRFARKAEIEGMVVIDDPTSILRCCNKVFLQDAFTYKGVPSLKTTVLSAHSQEDLDQVEKEFGYPVVLKVPEGSFSKGVFKANNRAELLSHLEELLKTTALVLVQEYLYTEYDWRIGVFNNRPLYACRYYMARNHWQIYNHDSKRFSSGGFETLPTYEAPREVLDAALRAAKVIGSGLYGVDIKQQGKQAYVIEINDNPNIDHKIEDVYLGDELYMLVMTEIARRLELKGR</sequence>
<dbReference type="SUPFAM" id="SSF56059">
    <property type="entry name" value="Glutathione synthetase ATP-binding domain-like"/>
    <property type="match status" value="1"/>
</dbReference>
<reference evidence="4" key="1">
    <citation type="journal article" date="2010" name="Int. J. Syst. Evol. Microbiol.">
        <title>Porticoccus litoralis gen. nov., sp. nov., a gammaproteobacterium isolated from the Yellow Sea.</title>
        <authorList>
            <person name="Oh H.M."/>
            <person name="Kim H."/>
            <person name="Kim K.M."/>
            <person name="Min G.S."/>
            <person name="Cho J.C."/>
        </authorList>
    </citation>
    <scope>NUCLEOTIDE SEQUENCE</scope>
    <source>
        <strain evidence="4">DSM 25064</strain>
    </source>
</reference>
<accession>A0AAW8B4B1</accession>
<protein>
    <submittedName>
        <fullName evidence="4">RimK family protein</fullName>
    </submittedName>
</protein>
<dbReference type="Pfam" id="PF08443">
    <property type="entry name" value="RimK"/>
    <property type="match status" value="1"/>
</dbReference>
<dbReference type="InterPro" id="IPR013815">
    <property type="entry name" value="ATP_grasp_subdomain_1"/>
</dbReference>
<dbReference type="InterPro" id="IPR013651">
    <property type="entry name" value="ATP-grasp_RimK-type"/>
</dbReference>
<evidence type="ECO:0000313" key="4">
    <source>
        <dbReference type="EMBL" id="MDP1521054.1"/>
    </source>
</evidence>
<organism evidence="4 5">
    <name type="scientific">Porticoccus litoralis</name>
    <dbReference type="NCBI Taxonomy" id="434086"/>
    <lineage>
        <taxon>Bacteria</taxon>
        <taxon>Pseudomonadati</taxon>
        <taxon>Pseudomonadota</taxon>
        <taxon>Gammaproteobacteria</taxon>
        <taxon>Cellvibrionales</taxon>
        <taxon>Porticoccaceae</taxon>
        <taxon>Porticoccus</taxon>
    </lineage>
</organism>
<dbReference type="PANTHER" id="PTHR21621:SF0">
    <property type="entry name" value="BETA-CITRYLGLUTAMATE SYNTHASE B-RELATED"/>
    <property type="match status" value="1"/>
</dbReference>
<dbReference type="Proteomes" id="UP001178354">
    <property type="component" value="Unassembled WGS sequence"/>
</dbReference>
<dbReference type="GO" id="GO:0046872">
    <property type="term" value="F:metal ion binding"/>
    <property type="evidence" value="ECO:0007669"/>
    <property type="project" value="InterPro"/>
</dbReference>
<evidence type="ECO:0000256" key="1">
    <source>
        <dbReference type="ARBA" id="ARBA00023211"/>
    </source>
</evidence>